<evidence type="ECO:0000313" key="6">
    <source>
        <dbReference type="EMBL" id="DAZ96858.1"/>
    </source>
</evidence>
<keyword evidence="3 5" id="KW-1133">Transmembrane helix</keyword>
<feature type="transmembrane region" description="Helical" evidence="5">
    <location>
        <begin position="420"/>
        <end position="438"/>
    </location>
</feature>
<evidence type="ECO:0000256" key="4">
    <source>
        <dbReference type="ARBA" id="ARBA00023136"/>
    </source>
</evidence>
<organism evidence="6 7">
    <name type="scientific">Lagenidium giganteum</name>
    <dbReference type="NCBI Taxonomy" id="4803"/>
    <lineage>
        <taxon>Eukaryota</taxon>
        <taxon>Sar</taxon>
        <taxon>Stramenopiles</taxon>
        <taxon>Oomycota</taxon>
        <taxon>Peronosporomycetes</taxon>
        <taxon>Pythiales</taxon>
        <taxon>Pythiaceae</taxon>
    </lineage>
</organism>
<feature type="transmembrane region" description="Helical" evidence="5">
    <location>
        <begin position="852"/>
        <end position="871"/>
    </location>
</feature>
<feature type="transmembrane region" description="Helical" evidence="5">
    <location>
        <begin position="545"/>
        <end position="566"/>
    </location>
</feature>
<feature type="transmembrane region" description="Helical" evidence="5">
    <location>
        <begin position="898"/>
        <end position="917"/>
    </location>
</feature>
<dbReference type="PANTHER" id="PTHR21576:SF158">
    <property type="entry name" value="RIBOSOMAL RNA-PROCESSING PROTEIN 12-LIKE CONSERVED DOMAIN-CONTAINING PROTEIN"/>
    <property type="match status" value="1"/>
</dbReference>
<keyword evidence="2 5" id="KW-0812">Transmembrane</keyword>
<feature type="transmembrane region" description="Helical" evidence="5">
    <location>
        <begin position="51"/>
        <end position="70"/>
    </location>
</feature>
<feature type="transmembrane region" description="Helical" evidence="5">
    <location>
        <begin position="458"/>
        <end position="479"/>
    </location>
</feature>
<feature type="transmembrane region" description="Helical" evidence="5">
    <location>
        <begin position="793"/>
        <end position="810"/>
    </location>
</feature>
<dbReference type="PANTHER" id="PTHR21576">
    <property type="entry name" value="UNCHARACTERIZED NODULIN-LIKE PROTEIN"/>
    <property type="match status" value="1"/>
</dbReference>
<feature type="transmembrane region" description="Helical" evidence="5">
    <location>
        <begin position="387"/>
        <end position="408"/>
    </location>
</feature>
<evidence type="ECO:0000256" key="2">
    <source>
        <dbReference type="ARBA" id="ARBA00022692"/>
    </source>
</evidence>
<feature type="transmembrane region" description="Helical" evidence="5">
    <location>
        <begin position="602"/>
        <end position="627"/>
    </location>
</feature>
<feature type="transmembrane region" description="Helical" evidence="5">
    <location>
        <begin position="142"/>
        <end position="167"/>
    </location>
</feature>
<dbReference type="AlphaFoldDB" id="A0AAV2YST9"/>
<dbReference type="EMBL" id="DAKRPA010000154">
    <property type="protein sequence ID" value="DAZ96858.1"/>
    <property type="molecule type" value="Genomic_DNA"/>
</dbReference>
<dbReference type="SUPFAM" id="SSF103473">
    <property type="entry name" value="MFS general substrate transporter"/>
    <property type="match status" value="2"/>
</dbReference>
<evidence type="ECO:0000313" key="7">
    <source>
        <dbReference type="Proteomes" id="UP001146120"/>
    </source>
</evidence>
<feature type="transmembrane region" description="Helical" evidence="5">
    <location>
        <begin position="363"/>
        <end position="381"/>
    </location>
</feature>
<sequence length="930" mass="101175">METARPRPLPIQHGRAVLNVQFLVFARIGEFTAMTEQSQCHHQRHHDARRWLSIAAGLQLMLGLGSNHAVSAWNAQLKTALAYSQAEISLVCSMFSFGSYFSLTPGYAFDYLGAGTSVLISAMVVAAIYWTMAAGTAARAWWLSAWVVGTLLALLGQVGTMPVLAALGTNEGLFGERHRGKIMSSMSASFSAGGALFAMIYHRWFDQHVANFFVMLGVLLPAVLLFAWVTFYQPPPEYEAVHPTETTRLTEPTRSATRPAEAVNLQVIEEAIPHKTQKEDVDVSGGQLLADSRFWCLFVTIFINIGAALFIMSNISFIAESLQGSLDEVPTLVALFSIANCLGRVCAGAVSDHVVHWWPRINMVSLTALLTAITQALFLILPTVYLAIPVTLAGTADGMMFAVFPVLVRETFGLKHFGKNYGALNIASAIGFPLFFSPISTMLYKHHAVNVDGVEKCFGRACFDHIFVLIGILSINCGISTNHRLSLCYFQSPAPMADGHEAPRPQQQRPLSLARCWLALLSGLYAISAWNAQLKTYMHYSQAEISMVSSMAVMGAYLSWFPGVVFDHIGVQHALTAGSIGLGAVHVFLWGSLTYFPEHVSAFVVGFCCVLIGLLGAFFVLSSLVTLECIFGEANRGKVMATMSSSYSCGGALFAFIIRHGFDANVPGFFFFMSVVLMVTGGLAKLFYPPREVHHIEDTADIKNINDRSVEECDITGFTLLRSPRFWLLFVPVLILIGAGLFVMSNVSFIVESLGGDLSQVPVMVALFSVGNTSARLVTGVASDRMLATCPRAYFGAVSALMTALTHVVFLTIPSAWLAVAVLCAGISEGVMFGTFPVVIREAFGVKHFGKNYGLISFANAIGFPLLLSPFSSEFYHKHAIQVNGFEKCFGDACFRPVFLLTIALCAVAAACCIQLGRLQLRHTRYNPIV</sequence>
<reference evidence="6" key="1">
    <citation type="submission" date="2022-11" db="EMBL/GenBank/DDBJ databases">
        <authorList>
            <person name="Morgan W.R."/>
            <person name="Tartar A."/>
        </authorList>
    </citation>
    <scope>NUCLEOTIDE SEQUENCE</scope>
    <source>
        <strain evidence="6">ARSEF 373</strain>
    </source>
</reference>
<feature type="transmembrane region" description="Helical" evidence="5">
    <location>
        <begin position="513"/>
        <end position="533"/>
    </location>
</feature>
<dbReference type="InterPro" id="IPR036259">
    <property type="entry name" value="MFS_trans_sf"/>
</dbReference>
<feature type="transmembrane region" description="Helical" evidence="5">
    <location>
        <begin position="188"/>
        <end position="204"/>
    </location>
</feature>
<proteinExistence type="predicted"/>
<feature type="transmembrane region" description="Helical" evidence="5">
    <location>
        <begin position="639"/>
        <end position="662"/>
    </location>
</feature>
<feature type="transmembrane region" description="Helical" evidence="5">
    <location>
        <begin position="816"/>
        <end position="840"/>
    </location>
</feature>
<feature type="transmembrane region" description="Helical" evidence="5">
    <location>
        <begin position="573"/>
        <end position="596"/>
    </location>
</feature>
<dbReference type="GO" id="GO:0016020">
    <property type="term" value="C:membrane"/>
    <property type="evidence" value="ECO:0007669"/>
    <property type="project" value="UniProtKB-SubCell"/>
</dbReference>
<comment type="caution">
    <text evidence="6">The sequence shown here is derived from an EMBL/GenBank/DDBJ whole genome shotgun (WGS) entry which is preliminary data.</text>
</comment>
<evidence type="ECO:0000256" key="3">
    <source>
        <dbReference type="ARBA" id="ARBA00022989"/>
    </source>
</evidence>
<feature type="transmembrane region" description="Helical" evidence="5">
    <location>
        <begin position="294"/>
        <end position="319"/>
    </location>
</feature>
<evidence type="ECO:0000256" key="1">
    <source>
        <dbReference type="ARBA" id="ARBA00004141"/>
    </source>
</evidence>
<dbReference type="GO" id="GO:0022857">
    <property type="term" value="F:transmembrane transporter activity"/>
    <property type="evidence" value="ECO:0007669"/>
    <property type="project" value="InterPro"/>
</dbReference>
<feature type="transmembrane region" description="Helical" evidence="5">
    <location>
        <begin position="763"/>
        <end position="781"/>
    </location>
</feature>
<evidence type="ECO:0000256" key="5">
    <source>
        <dbReference type="SAM" id="Phobius"/>
    </source>
</evidence>
<feature type="transmembrane region" description="Helical" evidence="5">
    <location>
        <begin position="108"/>
        <end position="130"/>
    </location>
</feature>
<feature type="transmembrane region" description="Helical" evidence="5">
    <location>
        <begin position="210"/>
        <end position="232"/>
    </location>
</feature>
<dbReference type="Gene3D" id="1.20.1250.20">
    <property type="entry name" value="MFS general substrate transporter like domains"/>
    <property type="match status" value="4"/>
</dbReference>
<protein>
    <submittedName>
        <fullName evidence="6">Uncharacterized protein</fullName>
    </submittedName>
</protein>
<dbReference type="InterPro" id="IPR011701">
    <property type="entry name" value="MFS"/>
</dbReference>
<keyword evidence="4 5" id="KW-0472">Membrane</keyword>
<reference evidence="6" key="2">
    <citation type="journal article" date="2023" name="Microbiol Resour">
        <title>Decontamination and Annotation of the Draft Genome Sequence of the Oomycete Lagenidium giganteum ARSEF 373.</title>
        <authorList>
            <person name="Morgan W.R."/>
            <person name="Tartar A."/>
        </authorList>
    </citation>
    <scope>NUCLEOTIDE SEQUENCE</scope>
    <source>
        <strain evidence="6">ARSEF 373</strain>
    </source>
</reference>
<gene>
    <name evidence="6" type="ORF">N0F65_008289</name>
</gene>
<comment type="subcellular location">
    <subcellularLocation>
        <location evidence="1">Membrane</location>
        <topology evidence="1">Multi-pass membrane protein</topology>
    </subcellularLocation>
</comment>
<feature type="transmembrane region" description="Helical" evidence="5">
    <location>
        <begin position="726"/>
        <end position="751"/>
    </location>
</feature>
<dbReference type="Pfam" id="PF07690">
    <property type="entry name" value="MFS_1"/>
    <property type="match status" value="2"/>
</dbReference>
<name>A0AAV2YST9_9STRA</name>
<dbReference type="Proteomes" id="UP001146120">
    <property type="component" value="Unassembled WGS sequence"/>
</dbReference>
<accession>A0AAV2YST9</accession>
<feature type="transmembrane region" description="Helical" evidence="5">
    <location>
        <begin position="668"/>
        <end position="688"/>
    </location>
</feature>
<keyword evidence="7" id="KW-1185">Reference proteome</keyword>